<keyword evidence="1" id="KW-1133">Transmembrane helix</keyword>
<reference evidence="2" key="2">
    <citation type="submission" date="2022-10" db="EMBL/GenBank/DDBJ databases">
        <authorList>
            <consortium name="ENA_rothamsted_submissions"/>
            <consortium name="culmorum"/>
            <person name="King R."/>
        </authorList>
    </citation>
    <scope>NUCLEOTIDE SEQUENCE</scope>
</reference>
<evidence type="ECO:0000256" key="1">
    <source>
        <dbReference type="SAM" id="Phobius"/>
    </source>
</evidence>
<protein>
    <submittedName>
        <fullName evidence="2">Uncharacterized protein</fullName>
    </submittedName>
</protein>
<dbReference type="EMBL" id="OU895879">
    <property type="protein sequence ID" value="CAG9808443.1"/>
    <property type="molecule type" value="Genomic_DNA"/>
</dbReference>
<organism evidence="2 3">
    <name type="scientific">Chironomus riparius</name>
    <dbReference type="NCBI Taxonomy" id="315576"/>
    <lineage>
        <taxon>Eukaryota</taxon>
        <taxon>Metazoa</taxon>
        <taxon>Ecdysozoa</taxon>
        <taxon>Arthropoda</taxon>
        <taxon>Hexapoda</taxon>
        <taxon>Insecta</taxon>
        <taxon>Pterygota</taxon>
        <taxon>Neoptera</taxon>
        <taxon>Endopterygota</taxon>
        <taxon>Diptera</taxon>
        <taxon>Nematocera</taxon>
        <taxon>Chironomoidea</taxon>
        <taxon>Chironomidae</taxon>
        <taxon>Chironominae</taxon>
        <taxon>Chironomus</taxon>
    </lineage>
</organism>
<dbReference type="InterPro" id="IPR029160">
    <property type="entry name" value="UQCC4"/>
</dbReference>
<sequence length="154" mass="17414">MNSLIKSTLKIRTATNVFKILAAQNRNFTISQASFKQAEVEAKNPETPLKFFGSGAQTFKTKSSRVGSFDPDEIPWFQPYLVIGSVAIFMLYFCVLREENDVDAHLGKSLFEQVPSLESTTLISLYKYNSENNIDNTDVIKRLLELGVDPRQIQ</sequence>
<feature type="transmembrane region" description="Helical" evidence="1">
    <location>
        <begin position="77"/>
        <end position="96"/>
    </location>
</feature>
<dbReference type="OrthoDB" id="5783753at2759"/>
<dbReference type="PANTHER" id="PTHR35268">
    <property type="entry name" value="PROTEIN CCSMST1"/>
    <property type="match status" value="1"/>
</dbReference>
<reference evidence="2" key="1">
    <citation type="submission" date="2022-01" db="EMBL/GenBank/DDBJ databases">
        <authorList>
            <person name="King R."/>
        </authorList>
    </citation>
    <scope>NUCLEOTIDE SEQUENCE</scope>
</reference>
<gene>
    <name evidence="2" type="ORF">CHIRRI_LOCUS11283</name>
</gene>
<accession>A0A9N9S578</accession>
<keyword evidence="1" id="KW-0472">Membrane</keyword>
<dbReference type="Pfam" id="PF15013">
    <property type="entry name" value="CCSMST1"/>
    <property type="match status" value="1"/>
</dbReference>
<dbReference type="Proteomes" id="UP001153620">
    <property type="component" value="Chromosome 3"/>
</dbReference>
<evidence type="ECO:0000313" key="3">
    <source>
        <dbReference type="Proteomes" id="UP001153620"/>
    </source>
</evidence>
<keyword evidence="1" id="KW-0812">Transmembrane</keyword>
<name>A0A9N9S578_9DIPT</name>
<dbReference type="PANTHER" id="PTHR35268:SF1">
    <property type="entry name" value="UBIQUINOL-CYTOCHROME-C REDUCTASE COMPLEX ASSEMBLY FACTOR 4"/>
    <property type="match status" value="1"/>
</dbReference>
<keyword evidence="3" id="KW-1185">Reference proteome</keyword>
<dbReference type="AlphaFoldDB" id="A0A9N9S578"/>
<proteinExistence type="predicted"/>
<evidence type="ECO:0000313" key="2">
    <source>
        <dbReference type="EMBL" id="CAG9808443.1"/>
    </source>
</evidence>